<protein>
    <submittedName>
        <fullName evidence="2">Capsule assembly Wzi family protein</fullName>
    </submittedName>
</protein>
<proteinExistence type="predicted"/>
<sequence>MLSATAMFLLVQLPATTCLAVSSANIPLDSPIYLYLEKLAGFGLITSDVKGLKPFSKAEAARQMLEAETNLESGGTGVPAFARELIDRTRELLPREVSLQKAPERKPQFLDLNPIASLRMRYLHLNGAPRNYVRPVHDPGDDGVFGIGSGLRPATPGLNIQQVGSEGTPLAENNDGAVYHQGSNAELRWAAEGYVSDKMTGLLEPMVLTSEAGTAIRLNRGYFKVGGGALELELGKDENWLGLGYRGNITLTNNAENLTIAKLSSPEPFRAGWLSWLGDLKYALILSRLDKTVTDGQERRPWFYAIKLSSKPTDNLEIGLNLGRMQGGPGVNNSIRDWVNGLVGGTSADNSKANAGFEARYRIPWLRNTELYGEFSGCDAASVWPIVESYVAGFFIPRLTAEGRDDFRFEFFQGNQILYTSGTFPAGFLYKGLPLGDSQGGATQDFFSRYSHWFSTRNNLALEYIYTNRGMIGRVQGQAIERKHAGRAFWTLPVYGDVDAQVEYGVEKISNLNLVDGAQRTNQLFKMELRYRY</sequence>
<feature type="chain" id="PRO_5029586612" evidence="1">
    <location>
        <begin position="21"/>
        <end position="533"/>
    </location>
</feature>
<dbReference type="Gene3D" id="2.40.160.130">
    <property type="entry name" value="Capsule assembly protein Wzi"/>
    <property type="match status" value="1"/>
</dbReference>
<reference evidence="2 3" key="1">
    <citation type="submission" date="2019-09" db="EMBL/GenBank/DDBJ databases">
        <title>Geobacter sp. Red96, a novel strain isolated from paddy soil.</title>
        <authorList>
            <person name="Xu Z."/>
            <person name="Masuda Y."/>
            <person name="Itoh H."/>
            <person name="Senoo K."/>
        </authorList>
    </citation>
    <scope>NUCLEOTIDE SEQUENCE [LARGE SCALE GENOMIC DNA]</scope>
    <source>
        <strain evidence="2 3">Red96</strain>
    </source>
</reference>
<feature type="signal peptide" evidence="1">
    <location>
        <begin position="1"/>
        <end position="20"/>
    </location>
</feature>
<name>A0A7J4ZQU7_9BACT</name>
<keyword evidence="1" id="KW-0732">Signal</keyword>
<evidence type="ECO:0000313" key="3">
    <source>
        <dbReference type="Proteomes" id="UP000420562"/>
    </source>
</evidence>
<comment type="caution">
    <text evidence="2">The sequence shown here is derived from an EMBL/GenBank/DDBJ whole genome shotgun (WGS) entry which is preliminary data.</text>
</comment>
<dbReference type="InterPro" id="IPR038636">
    <property type="entry name" value="Wzi_sf"/>
</dbReference>
<evidence type="ECO:0000256" key="1">
    <source>
        <dbReference type="SAM" id="SignalP"/>
    </source>
</evidence>
<dbReference type="EMBL" id="VZQZ01000005">
    <property type="protein sequence ID" value="KAB0665277.1"/>
    <property type="molecule type" value="Genomic_DNA"/>
</dbReference>
<gene>
    <name evidence="2" type="ORF">F6V25_09310</name>
</gene>
<accession>A0A7J4ZQU7</accession>
<dbReference type="AlphaFoldDB" id="A0A7J4ZQU7"/>
<keyword evidence="3" id="KW-1185">Reference proteome</keyword>
<dbReference type="Proteomes" id="UP000420562">
    <property type="component" value="Unassembled WGS sequence"/>
</dbReference>
<organism evidence="2 3">
    <name type="scientific">Oryzomonas japonica</name>
    <dbReference type="NCBI Taxonomy" id="2603858"/>
    <lineage>
        <taxon>Bacteria</taxon>
        <taxon>Pseudomonadati</taxon>
        <taxon>Thermodesulfobacteriota</taxon>
        <taxon>Desulfuromonadia</taxon>
        <taxon>Geobacterales</taxon>
        <taxon>Geobacteraceae</taxon>
        <taxon>Oryzomonas</taxon>
    </lineage>
</organism>
<dbReference type="InterPro" id="IPR026950">
    <property type="entry name" value="Caps_assemb_Wzi"/>
</dbReference>
<dbReference type="Pfam" id="PF14052">
    <property type="entry name" value="Caps_assemb_Wzi"/>
    <property type="match status" value="1"/>
</dbReference>
<evidence type="ECO:0000313" key="2">
    <source>
        <dbReference type="EMBL" id="KAB0665277.1"/>
    </source>
</evidence>